<keyword evidence="7 8" id="KW-0456">Lyase</keyword>
<dbReference type="SUPFAM" id="SSF51735">
    <property type="entry name" value="NAD(P)-binding Rossmann-fold domains"/>
    <property type="match status" value="1"/>
</dbReference>
<protein>
    <recommendedName>
        <fullName evidence="5 8">dTDP-glucose 4,6-dehydratase</fullName>
        <ecNumber evidence="4 8">4.2.1.46</ecNumber>
    </recommendedName>
</protein>
<evidence type="ECO:0000256" key="6">
    <source>
        <dbReference type="ARBA" id="ARBA00023027"/>
    </source>
</evidence>
<dbReference type="Gene3D" id="3.90.25.10">
    <property type="entry name" value="UDP-galactose 4-epimerase, domain 1"/>
    <property type="match status" value="1"/>
</dbReference>
<comment type="catalytic activity">
    <reaction evidence="1 8">
        <text>dTDP-alpha-D-glucose = dTDP-4-dehydro-6-deoxy-alpha-D-glucose + H2O</text>
        <dbReference type="Rhea" id="RHEA:17221"/>
        <dbReference type="ChEBI" id="CHEBI:15377"/>
        <dbReference type="ChEBI" id="CHEBI:57477"/>
        <dbReference type="ChEBI" id="CHEBI:57649"/>
        <dbReference type="EC" id="4.2.1.46"/>
    </reaction>
</comment>
<dbReference type="AlphaFoldDB" id="A0A2P6MHW2"/>
<sequence>MKVLVTGGAGFIGSNYIYYMLKKYQEYKIVCLDLLTYAGNLSTLRPIMNHPNFSFVKGDISDRQFVNDLFEKEQFDYVVNFAAESHVDRSIKDPDIFLKTNIIGTQVLMEAARTHGIVRYHQVSTDEVYGDLPLDRPDLFFTETTPIHTSSPYSASKASADLLIQAYNRTFNLPITISRCSNNYGPYHFPEKLIPLMISRALNDQSLPVYGQGDNVRDWLYVEDHCAAIDLILHNGTDGEVYNIGGHNERTNLEVVKTILKELNKPESLITFVEDRAGHDRRYAIDPAKVGGELGWKPETSFEKGIKETIQWYVDNQKWWEEIINGNYQDYYQAMYSNNQGGSI</sequence>
<proteinExistence type="inferred from homology"/>
<evidence type="ECO:0000256" key="4">
    <source>
        <dbReference type="ARBA" id="ARBA00011990"/>
    </source>
</evidence>
<evidence type="ECO:0000313" key="11">
    <source>
        <dbReference type="Proteomes" id="UP000243650"/>
    </source>
</evidence>
<dbReference type="NCBIfam" id="TIGR01181">
    <property type="entry name" value="dTDP_gluc_dehyt"/>
    <property type="match status" value="1"/>
</dbReference>
<keyword evidence="6" id="KW-0520">NAD</keyword>
<dbReference type="GO" id="GO:0008460">
    <property type="term" value="F:dTDP-glucose 4,6-dehydratase activity"/>
    <property type="evidence" value="ECO:0007669"/>
    <property type="project" value="UniProtKB-EC"/>
</dbReference>
<feature type="domain" description="NAD(P)-binding" evidence="9">
    <location>
        <begin position="4"/>
        <end position="309"/>
    </location>
</feature>
<evidence type="ECO:0000256" key="3">
    <source>
        <dbReference type="ARBA" id="ARBA00008178"/>
    </source>
</evidence>
<name>A0A2P6MHW2_ALKUR</name>
<evidence type="ECO:0000256" key="2">
    <source>
        <dbReference type="ARBA" id="ARBA00001911"/>
    </source>
</evidence>
<evidence type="ECO:0000256" key="1">
    <source>
        <dbReference type="ARBA" id="ARBA00001539"/>
    </source>
</evidence>
<organism evidence="10 11">
    <name type="scientific">Alkalicoccus urumqiensis</name>
    <name type="common">Bacillus urumqiensis</name>
    <dbReference type="NCBI Taxonomy" id="1548213"/>
    <lineage>
        <taxon>Bacteria</taxon>
        <taxon>Bacillati</taxon>
        <taxon>Bacillota</taxon>
        <taxon>Bacilli</taxon>
        <taxon>Bacillales</taxon>
        <taxon>Bacillaceae</taxon>
        <taxon>Alkalicoccus</taxon>
    </lineage>
</organism>
<evidence type="ECO:0000256" key="7">
    <source>
        <dbReference type="ARBA" id="ARBA00023239"/>
    </source>
</evidence>
<dbReference type="RefSeq" id="WP_105958936.1">
    <property type="nucleotide sequence ID" value="NZ_PVNS01000006.1"/>
</dbReference>
<dbReference type="EC" id="4.2.1.46" evidence="4 8"/>
<dbReference type="Proteomes" id="UP000243650">
    <property type="component" value="Unassembled WGS sequence"/>
</dbReference>
<comment type="caution">
    <text evidence="10">The sequence shown here is derived from an EMBL/GenBank/DDBJ whole genome shotgun (WGS) entry which is preliminary data.</text>
</comment>
<dbReference type="InterPro" id="IPR005888">
    <property type="entry name" value="dTDP_Gluc_deHydtase"/>
</dbReference>
<gene>
    <name evidence="10" type="primary">rfbB</name>
    <name evidence="10" type="ORF">C6I21_08055</name>
</gene>
<evidence type="ECO:0000313" key="10">
    <source>
        <dbReference type="EMBL" id="PRO65840.1"/>
    </source>
</evidence>
<reference evidence="10 11" key="1">
    <citation type="submission" date="2018-03" db="EMBL/GenBank/DDBJ databases">
        <title>Bacillus urumqiensis sp. nov., a moderately haloalkaliphilic bacterium isolated from a salt lake.</title>
        <authorList>
            <person name="Zhao B."/>
            <person name="Liao Z."/>
        </authorList>
    </citation>
    <scope>NUCLEOTIDE SEQUENCE [LARGE SCALE GENOMIC DNA]</scope>
    <source>
        <strain evidence="10 11">BZ-SZ-XJ18</strain>
    </source>
</reference>
<dbReference type="Pfam" id="PF16363">
    <property type="entry name" value="GDP_Man_Dehyd"/>
    <property type="match status" value="1"/>
</dbReference>
<evidence type="ECO:0000256" key="8">
    <source>
        <dbReference type="RuleBase" id="RU004473"/>
    </source>
</evidence>
<dbReference type="OrthoDB" id="9811743at2"/>
<dbReference type="FunFam" id="3.40.50.720:FF:000304">
    <property type="entry name" value="UDP-glucose 4,6-dehydratase"/>
    <property type="match status" value="1"/>
</dbReference>
<comment type="similarity">
    <text evidence="3 8">Belongs to the NAD(P)-dependent epimerase/dehydratase family. dTDP-glucose dehydratase subfamily.</text>
</comment>
<dbReference type="PANTHER" id="PTHR43000">
    <property type="entry name" value="DTDP-D-GLUCOSE 4,6-DEHYDRATASE-RELATED"/>
    <property type="match status" value="1"/>
</dbReference>
<dbReference type="GO" id="GO:0009225">
    <property type="term" value="P:nucleotide-sugar metabolic process"/>
    <property type="evidence" value="ECO:0007669"/>
    <property type="project" value="InterPro"/>
</dbReference>
<dbReference type="CDD" id="cd05246">
    <property type="entry name" value="dTDP_GD_SDR_e"/>
    <property type="match status" value="1"/>
</dbReference>
<evidence type="ECO:0000256" key="5">
    <source>
        <dbReference type="ARBA" id="ARBA00016977"/>
    </source>
</evidence>
<evidence type="ECO:0000259" key="9">
    <source>
        <dbReference type="Pfam" id="PF16363"/>
    </source>
</evidence>
<keyword evidence="11" id="KW-1185">Reference proteome</keyword>
<dbReference type="InterPro" id="IPR036291">
    <property type="entry name" value="NAD(P)-bd_dom_sf"/>
</dbReference>
<dbReference type="InterPro" id="IPR016040">
    <property type="entry name" value="NAD(P)-bd_dom"/>
</dbReference>
<dbReference type="Gene3D" id="3.40.50.720">
    <property type="entry name" value="NAD(P)-binding Rossmann-like Domain"/>
    <property type="match status" value="1"/>
</dbReference>
<accession>A0A2P6MHW2</accession>
<dbReference type="EMBL" id="PVNS01000006">
    <property type="protein sequence ID" value="PRO65840.1"/>
    <property type="molecule type" value="Genomic_DNA"/>
</dbReference>
<comment type="cofactor">
    <cofactor evidence="2 8">
        <name>NAD(+)</name>
        <dbReference type="ChEBI" id="CHEBI:57540"/>
    </cofactor>
</comment>